<dbReference type="InterPro" id="IPR013103">
    <property type="entry name" value="RVT_2"/>
</dbReference>
<evidence type="ECO:0000256" key="1">
    <source>
        <dbReference type="ARBA" id="ARBA00022723"/>
    </source>
</evidence>
<evidence type="ECO:0000256" key="2">
    <source>
        <dbReference type="ARBA" id="ARBA00022801"/>
    </source>
</evidence>
<dbReference type="PANTHER" id="PTHR42648:SF18">
    <property type="entry name" value="RETROTRANSPOSON, UNCLASSIFIED-LIKE PROTEIN"/>
    <property type="match status" value="1"/>
</dbReference>
<dbReference type="Gene3D" id="3.30.420.10">
    <property type="entry name" value="Ribonuclease H-like superfamily/Ribonuclease H"/>
    <property type="match status" value="1"/>
</dbReference>
<dbReference type="InterPro" id="IPR001584">
    <property type="entry name" value="Integrase_cat-core"/>
</dbReference>
<proteinExistence type="predicted"/>
<evidence type="ECO:0000313" key="4">
    <source>
        <dbReference type="EMBL" id="GEW66085.1"/>
    </source>
</evidence>
<dbReference type="GO" id="GO:0003676">
    <property type="term" value="F:nucleic acid binding"/>
    <property type="evidence" value="ECO:0007669"/>
    <property type="project" value="InterPro"/>
</dbReference>
<keyword evidence="2" id="KW-0378">Hydrolase</keyword>
<dbReference type="InterPro" id="IPR012337">
    <property type="entry name" value="RNaseH-like_sf"/>
</dbReference>
<reference evidence="4" key="1">
    <citation type="journal article" date="2019" name="Sci. Rep.">
        <title>Draft genome of Tanacetum cinerariifolium, the natural source of mosquito coil.</title>
        <authorList>
            <person name="Yamashiro T."/>
            <person name="Shiraishi A."/>
            <person name="Satake H."/>
            <person name="Nakayama K."/>
        </authorList>
    </citation>
    <scope>NUCLEOTIDE SEQUENCE</scope>
</reference>
<protein>
    <submittedName>
        <fullName evidence="4">Retrovirus-related Pol polyprotein from transposon TNT 1-94</fullName>
    </submittedName>
</protein>
<keyword evidence="1" id="KW-0479">Metal-binding</keyword>
<dbReference type="Pfam" id="PF00665">
    <property type="entry name" value="rve"/>
    <property type="match status" value="1"/>
</dbReference>
<dbReference type="Pfam" id="PF25597">
    <property type="entry name" value="SH3_retrovirus"/>
    <property type="match status" value="1"/>
</dbReference>
<dbReference type="AlphaFoldDB" id="A0A699GWS5"/>
<dbReference type="SUPFAM" id="SSF53098">
    <property type="entry name" value="Ribonuclease H-like"/>
    <property type="match status" value="1"/>
</dbReference>
<gene>
    <name evidence="4" type="ORF">Tci_238061</name>
</gene>
<dbReference type="PANTHER" id="PTHR42648">
    <property type="entry name" value="TRANSPOSASE, PUTATIVE-RELATED"/>
    <property type="match status" value="1"/>
</dbReference>
<feature type="domain" description="Integrase catalytic" evidence="3">
    <location>
        <begin position="18"/>
        <end position="180"/>
    </location>
</feature>
<name>A0A699GWS5_TANCI</name>
<dbReference type="InterPro" id="IPR036397">
    <property type="entry name" value="RNaseH_sf"/>
</dbReference>
<dbReference type="PROSITE" id="PS50994">
    <property type="entry name" value="INTEGRASE"/>
    <property type="match status" value="1"/>
</dbReference>
<feature type="non-terminal residue" evidence="4">
    <location>
        <position position="1"/>
    </location>
</feature>
<dbReference type="InterPro" id="IPR057670">
    <property type="entry name" value="SH3_retrovirus"/>
</dbReference>
<organism evidence="4">
    <name type="scientific">Tanacetum cinerariifolium</name>
    <name type="common">Dalmatian daisy</name>
    <name type="synonym">Chrysanthemum cinerariifolium</name>
    <dbReference type="NCBI Taxonomy" id="118510"/>
    <lineage>
        <taxon>Eukaryota</taxon>
        <taxon>Viridiplantae</taxon>
        <taxon>Streptophyta</taxon>
        <taxon>Embryophyta</taxon>
        <taxon>Tracheophyta</taxon>
        <taxon>Spermatophyta</taxon>
        <taxon>Magnoliopsida</taxon>
        <taxon>eudicotyledons</taxon>
        <taxon>Gunneridae</taxon>
        <taxon>Pentapetalae</taxon>
        <taxon>asterids</taxon>
        <taxon>campanulids</taxon>
        <taxon>Asterales</taxon>
        <taxon>Asteraceae</taxon>
        <taxon>Asteroideae</taxon>
        <taxon>Anthemideae</taxon>
        <taxon>Anthemidinae</taxon>
        <taxon>Tanacetum</taxon>
    </lineage>
</organism>
<dbReference type="GO" id="GO:0015074">
    <property type="term" value="P:DNA integration"/>
    <property type="evidence" value="ECO:0007669"/>
    <property type="project" value="InterPro"/>
</dbReference>
<dbReference type="EMBL" id="BKCJ010068088">
    <property type="protein sequence ID" value="GEW66085.1"/>
    <property type="molecule type" value="Genomic_DNA"/>
</dbReference>
<dbReference type="InterPro" id="IPR039537">
    <property type="entry name" value="Retrotran_Ty1/copia-like"/>
</dbReference>
<accession>A0A699GWS5</accession>
<sequence>KEHICPSCEPGKSKRASHPPKPSYGFVWSNASCKHNGKRYVLVIVDDFSRYTWVYFLRTNDETLEVIKNFLKKIFVCLQAPIIIVHTDNETEFKNHALKEYFDSVGITHETYSTKTPQQNGVVERRNCTLVEAAKTMLIFSHAPLFLWAEAIATACYTQNHSIIHRRFNKTPYKLIQGRKLNISYLYVFGALCYPKNDRKDIGKLGAKGDISFFIGYSANSVAYRVYNRRTNKIMEMMNVTFDELSTMAFKQNSSKPQGNHTSLPTASAADDVPNAVFEGDLFVNPFATPSTESIVSSTQYVDPSNMHSFYQPYTHDYQWKKDHPLKQVIGEPSRPVLTKSQLKTDGDMYIYALTVSIMEPKSVKEALTDPAWIKSMQEELHQFIRLDVWELVLSPNGVKPLTLKWLFKNKHDEENTDGSYQDILGILCTQRIHNVSNGRENCFLLGSLKEDVYVCQPEGFIDADHPSHVYKLKKVLYMLKQASRAWYNELSTFLLQNGFSKGIIDPTLFTRHFNDDILVVQVYVYDIIFGSTNPRYATLFSDLMKSRFEMSMIGEMPFFLGLQVNQSRSGIFINQSNYVKEILKKYGLNNFDIIGTPMDIKDKLDLYQIGTLVDATKYRSMIGALMYLTSSRLDIVHATYVCARYQAQPTEKHLKEVKRIFRYLRGTVNMGLCQNRSDLPKDTPIDRLEVLRYDIGKKSKGRMGIMPTKAELTLE</sequence>
<dbReference type="GO" id="GO:0016787">
    <property type="term" value="F:hydrolase activity"/>
    <property type="evidence" value="ECO:0007669"/>
    <property type="project" value="UniProtKB-KW"/>
</dbReference>
<dbReference type="GO" id="GO:0046872">
    <property type="term" value="F:metal ion binding"/>
    <property type="evidence" value="ECO:0007669"/>
    <property type="project" value="UniProtKB-KW"/>
</dbReference>
<evidence type="ECO:0000259" key="3">
    <source>
        <dbReference type="PROSITE" id="PS50994"/>
    </source>
</evidence>
<comment type="caution">
    <text evidence="4">The sequence shown here is derived from an EMBL/GenBank/DDBJ whole genome shotgun (WGS) entry which is preliminary data.</text>
</comment>
<dbReference type="Pfam" id="PF07727">
    <property type="entry name" value="RVT_2"/>
    <property type="match status" value="1"/>
</dbReference>